<accession>A0A501X1C1</accession>
<keyword evidence="3" id="KW-1003">Cell membrane</keyword>
<protein>
    <submittedName>
        <fullName evidence="9">DUF421 domain-containing protein</fullName>
    </submittedName>
</protein>
<dbReference type="GO" id="GO:0005886">
    <property type="term" value="C:plasma membrane"/>
    <property type="evidence" value="ECO:0007669"/>
    <property type="project" value="UniProtKB-SubCell"/>
</dbReference>
<feature type="domain" description="YetF C-terminal" evidence="8">
    <location>
        <begin position="101"/>
        <end position="176"/>
    </location>
</feature>
<comment type="similarity">
    <text evidence="2">Belongs to the UPF0702 family.</text>
</comment>
<dbReference type="EMBL" id="VFRP01000001">
    <property type="protein sequence ID" value="TPE53666.1"/>
    <property type="molecule type" value="Genomic_DNA"/>
</dbReference>
<evidence type="ECO:0000259" key="8">
    <source>
        <dbReference type="Pfam" id="PF04239"/>
    </source>
</evidence>
<dbReference type="InterPro" id="IPR023090">
    <property type="entry name" value="UPF0702_alpha/beta_dom_sf"/>
</dbReference>
<organism evidence="9 10">
    <name type="scientific">Amaricoccus solimangrovi</name>
    <dbReference type="NCBI Taxonomy" id="2589815"/>
    <lineage>
        <taxon>Bacteria</taxon>
        <taxon>Pseudomonadati</taxon>
        <taxon>Pseudomonadota</taxon>
        <taxon>Alphaproteobacteria</taxon>
        <taxon>Rhodobacterales</taxon>
        <taxon>Paracoccaceae</taxon>
        <taxon>Amaricoccus</taxon>
    </lineage>
</organism>
<dbReference type="PANTHER" id="PTHR34582">
    <property type="entry name" value="UPF0702 TRANSMEMBRANE PROTEIN YCAP"/>
    <property type="match status" value="1"/>
</dbReference>
<keyword evidence="6 7" id="KW-0472">Membrane</keyword>
<feature type="transmembrane region" description="Helical" evidence="7">
    <location>
        <begin position="20"/>
        <end position="41"/>
    </location>
</feature>
<feature type="transmembrane region" description="Helical" evidence="7">
    <location>
        <begin position="79"/>
        <end position="100"/>
    </location>
</feature>
<sequence length="233" mass="25122">MDQPFQAFDIGRILMGEAQPLFLLEVLVRTLIVYGYTLLLLRWIGGRTVAQLSMVEFLLVIALGSAVGDSLFYPDVPLVPALLAVTVVVLVNKGLDLAIIRWQRAKNLVDGLPVIAIEGGRIHVATLDRDGLGPDEFLSRLRIEGVRNLGEIETAFIEPDGRVSVFRRAEPAPGLRIAPPHELHPPQPLEDPALAPGGMACCVICGGLSPAPEVVPDGACPYCASHRWTAPES</sequence>
<evidence type="ECO:0000256" key="6">
    <source>
        <dbReference type="ARBA" id="ARBA00023136"/>
    </source>
</evidence>
<dbReference type="PANTHER" id="PTHR34582:SF6">
    <property type="entry name" value="UPF0702 TRANSMEMBRANE PROTEIN YCAP"/>
    <property type="match status" value="1"/>
</dbReference>
<dbReference type="Gene3D" id="3.30.240.20">
    <property type="entry name" value="bsu07140 like domains"/>
    <property type="match status" value="1"/>
</dbReference>
<comment type="subcellular location">
    <subcellularLocation>
        <location evidence="1">Cell membrane</location>
        <topology evidence="1">Multi-pass membrane protein</topology>
    </subcellularLocation>
</comment>
<dbReference type="AlphaFoldDB" id="A0A501X1C1"/>
<evidence type="ECO:0000256" key="2">
    <source>
        <dbReference type="ARBA" id="ARBA00006448"/>
    </source>
</evidence>
<evidence type="ECO:0000313" key="9">
    <source>
        <dbReference type="EMBL" id="TPE53666.1"/>
    </source>
</evidence>
<evidence type="ECO:0000256" key="7">
    <source>
        <dbReference type="SAM" id="Phobius"/>
    </source>
</evidence>
<evidence type="ECO:0000256" key="4">
    <source>
        <dbReference type="ARBA" id="ARBA00022692"/>
    </source>
</evidence>
<proteinExistence type="inferred from homology"/>
<comment type="caution">
    <text evidence="9">The sequence shown here is derived from an EMBL/GenBank/DDBJ whole genome shotgun (WGS) entry which is preliminary data.</text>
</comment>
<dbReference type="OrthoDB" id="65069at2"/>
<evidence type="ECO:0000256" key="1">
    <source>
        <dbReference type="ARBA" id="ARBA00004651"/>
    </source>
</evidence>
<gene>
    <name evidence="9" type="ORF">FJM51_01050</name>
</gene>
<reference evidence="9 10" key="1">
    <citation type="submission" date="2019-06" db="EMBL/GenBank/DDBJ databases">
        <title>A novel bacterium of genus Amaricoccus, isolated from marine sediment.</title>
        <authorList>
            <person name="Huang H."/>
            <person name="Mo K."/>
            <person name="Hu Y."/>
        </authorList>
    </citation>
    <scope>NUCLEOTIDE SEQUENCE [LARGE SCALE GENOMIC DNA]</scope>
    <source>
        <strain evidence="9 10">HB172011</strain>
    </source>
</reference>
<evidence type="ECO:0000256" key="3">
    <source>
        <dbReference type="ARBA" id="ARBA00022475"/>
    </source>
</evidence>
<dbReference type="InterPro" id="IPR007353">
    <property type="entry name" value="DUF421"/>
</dbReference>
<evidence type="ECO:0000313" key="10">
    <source>
        <dbReference type="Proteomes" id="UP000319255"/>
    </source>
</evidence>
<dbReference type="RefSeq" id="WP_140452244.1">
    <property type="nucleotide sequence ID" value="NZ_VFRP01000001.1"/>
</dbReference>
<name>A0A501X1C1_9RHOB</name>
<evidence type="ECO:0000256" key="5">
    <source>
        <dbReference type="ARBA" id="ARBA00022989"/>
    </source>
</evidence>
<dbReference type="Pfam" id="PF04239">
    <property type="entry name" value="DUF421"/>
    <property type="match status" value="1"/>
</dbReference>
<keyword evidence="10" id="KW-1185">Reference proteome</keyword>
<dbReference type="Proteomes" id="UP000319255">
    <property type="component" value="Unassembled WGS sequence"/>
</dbReference>
<feature type="transmembrane region" description="Helical" evidence="7">
    <location>
        <begin position="53"/>
        <end position="73"/>
    </location>
</feature>
<keyword evidence="5 7" id="KW-1133">Transmembrane helix</keyword>
<keyword evidence="4 7" id="KW-0812">Transmembrane</keyword>